<feature type="domain" description="Methyltransferase type 11" evidence="1">
    <location>
        <begin position="121"/>
        <end position="168"/>
    </location>
</feature>
<dbReference type="Gene3D" id="3.40.50.150">
    <property type="entry name" value="Vaccinia Virus protein VP39"/>
    <property type="match status" value="1"/>
</dbReference>
<dbReference type="Pfam" id="PF08241">
    <property type="entry name" value="Methyltransf_11"/>
    <property type="match status" value="1"/>
</dbReference>
<dbReference type="AlphaFoldDB" id="A0A238ZHM1"/>
<evidence type="ECO:0000259" key="1">
    <source>
        <dbReference type="Pfam" id="PF08241"/>
    </source>
</evidence>
<name>A0A238ZHM1_9FLAO</name>
<organism evidence="2 3">
    <name type="scientific">Dokdonia pacifica</name>
    <dbReference type="NCBI Taxonomy" id="1627892"/>
    <lineage>
        <taxon>Bacteria</taxon>
        <taxon>Pseudomonadati</taxon>
        <taxon>Bacteroidota</taxon>
        <taxon>Flavobacteriia</taxon>
        <taxon>Flavobacteriales</taxon>
        <taxon>Flavobacteriaceae</taxon>
        <taxon>Dokdonia</taxon>
    </lineage>
</organism>
<keyword evidence="2" id="KW-0808">Transferase</keyword>
<dbReference type="OrthoDB" id="3896938at2"/>
<dbReference type="InterPro" id="IPR029063">
    <property type="entry name" value="SAM-dependent_MTases_sf"/>
</dbReference>
<dbReference type="GO" id="GO:0008757">
    <property type="term" value="F:S-adenosylmethionine-dependent methyltransferase activity"/>
    <property type="evidence" value="ECO:0007669"/>
    <property type="project" value="InterPro"/>
</dbReference>
<accession>A0A238ZHM1</accession>
<sequence>MYNTLKKIAKSILPTSFLTKHEVFFRKLFLFKYRGSTYTCNVCNTHLKKFIPLGKRDLLCPICGSRSRSRRLYHLLQTHELLSGSILHFSPPRTLYRSFKKRTDIHYIATDFEDEFIADHSYDITDIKLPDNSQDVIICYHVLEHITEDLKAMNELYRILKPNGVCLIQTPFKEGDIYEDYSITSEAGRLNAFGQKDHVRIYSLNGLNERLQSVNFNTEIIAFQAIENHQNGWLPEHVIKATK</sequence>
<keyword evidence="2" id="KW-0489">Methyltransferase</keyword>
<evidence type="ECO:0000313" key="3">
    <source>
        <dbReference type="Proteomes" id="UP000198379"/>
    </source>
</evidence>
<gene>
    <name evidence="2" type="ORF">SAMN06265376_103196</name>
</gene>
<dbReference type="EMBL" id="FZNY01000003">
    <property type="protein sequence ID" value="SNR82193.1"/>
    <property type="molecule type" value="Genomic_DNA"/>
</dbReference>
<keyword evidence="3" id="KW-1185">Reference proteome</keyword>
<dbReference type="Proteomes" id="UP000198379">
    <property type="component" value="Unassembled WGS sequence"/>
</dbReference>
<dbReference type="InterPro" id="IPR013216">
    <property type="entry name" value="Methyltransf_11"/>
</dbReference>
<reference evidence="2 3" key="1">
    <citation type="submission" date="2017-06" db="EMBL/GenBank/DDBJ databases">
        <authorList>
            <person name="Kim H.J."/>
            <person name="Triplett B.A."/>
        </authorList>
    </citation>
    <scope>NUCLEOTIDE SEQUENCE [LARGE SCALE GENOMIC DNA]</scope>
    <source>
        <strain evidence="2 3">DSM 25597</strain>
    </source>
</reference>
<protein>
    <submittedName>
        <fullName evidence="2">Methyltransferase domain-containing protein</fullName>
    </submittedName>
</protein>
<proteinExistence type="predicted"/>
<dbReference type="RefSeq" id="WP_089371523.1">
    <property type="nucleotide sequence ID" value="NZ_BMEP01000001.1"/>
</dbReference>
<evidence type="ECO:0000313" key="2">
    <source>
        <dbReference type="EMBL" id="SNR82193.1"/>
    </source>
</evidence>
<dbReference type="GO" id="GO:0032259">
    <property type="term" value="P:methylation"/>
    <property type="evidence" value="ECO:0007669"/>
    <property type="project" value="UniProtKB-KW"/>
</dbReference>
<dbReference type="SUPFAM" id="SSF53335">
    <property type="entry name" value="S-adenosyl-L-methionine-dependent methyltransferases"/>
    <property type="match status" value="1"/>
</dbReference>